<protein>
    <submittedName>
        <fullName evidence="2">Uncharacterized protein</fullName>
    </submittedName>
</protein>
<dbReference type="Proteomes" id="UP000461730">
    <property type="component" value="Unassembled WGS sequence"/>
</dbReference>
<evidence type="ECO:0000313" key="3">
    <source>
        <dbReference type="Proteomes" id="UP000461730"/>
    </source>
</evidence>
<sequence length="124" mass="13581">MKAKKTDNAKAAAIVVVLTILTGMINYLPWWSFVVPVLIFGITATSLQWKISGFPIGFLSGFIVWFSINLYLHMISNGLVFNRMGRLFSIPGILVILVSGIIAGLLNGVALYTGVRVIKINIIK</sequence>
<feature type="transmembrane region" description="Helical" evidence="1">
    <location>
        <begin position="51"/>
        <end position="72"/>
    </location>
</feature>
<organism evidence="2 3">
    <name type="scientific">Chitinophaga tropicalis</name>
    <dbReference type="NCBI Taxonomy" id="2683588"/>
    <lineage>
        <taxon>Bacteria</taxon>
        <taxon>Pseudomonadati</taxon>
        <taxon>Bacteroidota</taxon>
        <taxon>Chitinophagia</taxon>
        <taxon>Chitinophagales</taxon>
        <taxon>Chitinophagaceae</taxon>
        <taxon>Chitinophaga</taxon>
    </lineage>
</organism>
<dbReference type="AlphaFoldDB" id="A0A7K1UAX6"/>
<dbReference type="RefSeq" id="WP_157308855.1">
    <property type="nucleotide sequence ID" value="NZ_WRXN01000013.1"/>
</dbReference>
<feature type="transmembrane region" description="Helical" evidence="1">
    <location>
        <begin position="12"/>
        <end position="31"/>
    </location>
</feature>
<dbReference type="EMBL" id="WRXN01000013">
    <property type="protein sequence ID" value="MVT11428.1"/>
    <property type="molecule type" value="Genomic_DNA"/>
</dbReference>
<reference evidence="2 3" key="1">
    <citation type="submission" date="2019-12" db="EMBL/GenBank/DDBJ databases">
        <title>Chitinophaga sp. strain ysch24 (GDMCC 1.1355), whole genome shotgun sequence.</title>
        <authorList>
            <person name="Zhang X."/>
        </authorList>
    </citation>
    <scope>NUCLEOTIDE SEQUENCE [LARGE SCALE GENOMIC DNA]</scope>
    <source>
        <strain evidence="3">ysch24</strain>
    </source>
</reference>
<comment type="caution">
    <text evidence="2">The sequence shown here is derived from an EMBL/GenBank/DDBJ whole genome shotgun (WGS) entry which is preliminary data.</text>
</comment>
<name>A0A7K1UAX6_9BACT</name>
<evidence type="ECO:0000256" key="1">
    <source>
        <dbReference type="SAM" id="Phobius"/>
    </source>
</evidence>
<accession>A0A7K1UAX6</accession>
<gene>
    <name evidence="2" type="ORF">GO493_24395</name>
</gene>
<proteinExistence type="predicted"/>
<keyword evidence="1" id="KW-0812">Transmembrane</keyword>
<feature type="transmembrane region" description="Helical" evidence="1">
    <location>
        <begin position="84"/>
        <end position="106"/>
    </location>
</feature>
<keyword evidence="3" id="KW-1185">Reference proteome</keyword>
<evidence type="ECO:0000313" key="2">
    <source>
        <dbReference type="EMBL" id="MVT11428.1"/>
    </source>
</evidence>
<keyword evidence="1" id="KW-0472">Membrane</keyword>
<keyword evidence="1" id="KW-1133">Transmembrane helix</keyword>